<accession>M7T167</accession>
<dbReference type="Pfam" id="PF13450">
    <property type="entry name" value="NAD_binding_8"/>
    <property type="match status" value="1"/>
</dbReference>
<evidence type="ECO:0000313" key="3">
    <source>
        <dbReference type="Proteomes" id="UP000012174"/>
    </source>
</evidence>
<reference evidence="3" key="1">
    <citation type="journal article" date="2013" name="Genome Announc.">
        <title>Draft genome sequence of the grapevine dieback fungus Eutypa lata UCR-EL1.</title>
        <authorList>
            <person name="Blanco-Ulate B."/>
            <person name="Rolshausen P.E."/>
            <person name="Cantu D."/>
        </authorList>
    </citation>
    <scope>NUCLEOTIDE SEQUENCE [LARGE SCALE GENOMIC DNA]</scope>
    <source>
        <strain evidence="3">UCR-EL1</strain>
    </source>
</reference>
<feature type="signal peptide" evidence="1">
    <location>
        <begin position="1"/>
        <end position="21"/>
    </location>
</feature>
<dbReference type="AlphaFoldDB" id="M7T167"/>
<dbReference type="Gene3D" id="3.30.70.1990">
    <property type="match status" value="1"/>
</dbReference>
<keyword evidence="1" id="KW-0732">Signal</keyword>
<dbReference type="Gene3D" id="1.10.405.20">
    <property type="match status" value="1"/>
</dbReference>
<evidence type="ECO:0000313" key="2">
    <source>
        <dbReference type="EMBL" id="EMR70292.1"/>
    </source>
</evidence>
<organism evidence="2 3">
    <name type="scientific">Eutypa lata (strain UCR-EL1)</name>
    <name type="common">Grapevine dieback disease fungus</name>
    <name type="synonym">Eutypa armeniacae</name>
    <dbReference type="NCBI Taxonomy" id="1287681"/>
    <lineage>
        <taxon>Eukaryota</taxon>
        <taxon>Fungi</taxon>
        <taxon>Dikarya</taxon>
        <taxon>Ascomycota</taxon>
        <taxon>Pezizomycotina</taxon>
        <taxon>Sordariomycetes</taxon>
        <taxon>Xylariomycetidae</taxon>
        <taxon>Xylariales</taxon>
        <taxon>Diatrypaceae</taxon>
        <taxon>Eutypa</taxon>
    </lineage>
</organism>
<dbReference type="HOGENOM" id="CLU_028280_0_0_1"/>
<dbReference type="EMBL" id="KB705891">
    <property type="protein sequence ID" value="EMR70292.1"/>
    <property type="molecule type" value="Genomic_DNA"/>
</dbReference>
<dbReference type="Proteomes" id="UP000012174">
    <property type="component" value="Unassembled WGS sequence"/>
</dbReference>
<dbReference type="GO" id="GO:0016491">
    <property type="term" value="F:oxidoreductase activity"/>
    <property type="evidence" value="ECO:0007669"/>
    <property type="project" value="TreeGrafter"/>
</dbReference>
<dbReference type="KEGG" id="ela:UCREL1_2689"/>
<proteinExistence type="predicted"/>
<evidence type="ECO:0000256" key="1">
    <source>
        <dbReference type="SAM" id="SignalP"/>
    </source>
</evidence>
<keyword evidence="3" id="KW-1185">Reference proteome</keyword>
<dbReference type="InterPro" id="IPR050464">
    <property type="entry name" value="Zeta_carotene_desat/Oxidored"/>
</dbReference>
<dbReference type="OMA" id="WMEYKDA"/>
<protein>
    <submittedName>
        <fullName evidence="2">Putative amine oxidase protein</fullName>
    </submittedName>
</protein>
<dbReference type="OrthoDB" id="68575at2759"/>
<dbReference type="SUPFAM" id="SSF51905">
    <property type="entry name" value="FAD/NAD(P)-binding domain"/>
    <property type="match status" value="1"/>
</dbReference>
<dbReference type="Gene3D" id="3.50.50.60">
    <property type="entry name" value="FAD/NAD(P)-binding domain"/>
    <property type="match status" value="1"/>
</dbReference>
<dbReference type="InterPro" id="IPR036188">
    <property type="entry name" value="FAD/NAD-bd_sf"/>
</dbReference>
<dbReference type="STRING" id="1287681.M7T167"/>
<feature type="chain" id="PRO_5005358571" evidence="1">
    <location>
        <begin position="22"/>
        <end position="561"/>
    </location>
</feature>
<dbReference type="PANTHER" id="PTHR42923:SF26">
    <property type="entry name" value="FMN REDUCTASE LOT6, PUTATIVE (AFU_ORTHOLOGUE AFUA_7G06600)-RELATED"/>
    <property type="match status" value="1"/>
</dbReference>
<sequence length="561" mass="59789">MFNMARTSAISPFVLLLSSFSEHGVYFPSAEGAAAAAAATTTTTTQRVITKDVVIIGGGASGAHAALRLKDMGQSIVLVEKEVILGGAVDTYSDPGSSSPSPIDYGVAVFVDYANSSDFFSRLNITMVSPSPPSTMTKTRYFDFTGGEELSDYVSPAAADVTAALERYLVECEKYEGMLVPGYWDFPAVQNNDDDDGNEIPEDLLLPFGAFIAKYNATAAFPSIYASTGLGVGRPAEALTLTAMQSFGAQMARVLLGRQATLVPASGRNQDVYDAIAAHLLSDEEVLYSTTAVSATRTDNDGVTVTVRNSENGALATIRAAKLLIAVPPLPDVLAPFDLDVREAQVFARWKYTHEYAGLVRSRSLVAALNANGSFTSAVNLPLAAEPRNYLETPRVPFMDQFQRVGSPDDDLFHVLLVGDEATFGSGGGDGSGQRDARELVRREFDALMGRDFVTPITNGSGVDADTDADADADLEFVALSDHGPMHLHVSAEDYRAGFVRDLYALQGRRSTWYTGAGFASNFQTVLWAYNEILLPKMLAGGDGGKLGDSDANTDADADVE</sequence>
<gene>
    <name evidence="2" type="ORF">UCREL1_2689</name>
</gene>
<dbReference type="eggNOG" id="ENOG502SIR2">
    <property type="taxonomic scope" value="Eukaryota"/>
</dbReference>
<dbReference type="PANTHER" id="PTHR42923">
    <property type="entry name" value="PROTOPORPHYRINOGEN OXIDASE"/>
    <property type="match status" value="1"/>
</dbReference>
<name>M7T167_EUTLA</name>